<evidence type="ECO:0000313" key="1">
    <source>
        <dbReference type="EMBL" id="THC94225.1"/>
    </source>
</evidence>
<dbReference type="AlphaFoldDB" id="A0A4S3JGE3"/>
<keyword evidence="2" id="KW-1185">Reference proteome</keyword>
<comment type="caution">
    <text evidence="1">The sequence shown here is derived from an EMBL/GenBank/DDBJ whole genome shotgun (WGS) entry which is preliminary data.</text>
</comment>
<reference evidence="1 2" key="1">
    <citation type="submission" date="2019-03" db="EMBL/GenBank/DDBJ databases">
        <title>The genome sequence of a newly discovered highly antifungal drug resistant Aspergillus species, Aspergillus tanneri NIH 1004.</title>
        <authorList>
            <person name="Mounaud S."/>
            <person name="Singh I."/>
            <person name="Joardar V."/>
            <person name="Pakala S."/>
            <person name="Pakala S."/>
            <person name="Venepally P."/>
            <person name="Hoover J."/>
            <person name="Nierman W."/>
            <person name="Chung J."/>
            <person name="Losada L."/>
        </authorList>
    </citation>
    <scope>NUCLEOTIDE SEQUENCE [LARGE SCALE GENOMIC DNA]</scope>
    <source>
        <strain evidence="1 2">NIH1004</strain>
    </source>
</reference>
<name>A0A4S3JGE3_9EURO</name>
<dbReference type="Proteomes" id="UP000308092">
    <property type="component" value="Unassembled WGS sequence"/>
</dbReference>
<dbReference type="EMBL" id="SOSA01000219">
    <property type="protein sequence ID" value="THC94225.1"/>
    <property type="molecule type" value="Genomic_DNA"/>
</dbReference>
<dbReference type="STRING" id="1220188.A0A4S3JGE3"/>
<dbReference type="VEuPathDB" id="FungiDB:EYZ11_006276"/>
<proteinExistence type="predicted"/>
<organism evidence="1 2">
    <name type="scientific">Aspergillus tanneri</name>
    <dbReference type="NCBI Taxonomy" id="1220188"/>
    <lineage>
        <taxon>Eukaryota</taxon>
        <taxon>Fungi</taxon>
        <taxon>Dikarya</taxon>
        <taxon>Ascomycota</taxon>
        <taxon>Pezizomycotina</taxon>
        <taxon>Eurotiomycetes</taxon>
        <taxon>Eurotiomycetidae</taxon>
        <taxon>Eurotiales</taxon>
        <taxon>Aspergillaceae</taxon>
        <taxon>Aspergillus</taxon>
        <taxon>Aspergillus subgen. Circumdati</taxon>
    </lineage>
</organism>
<gene>
    <name evidence="1" type="ORF">EYZ11_006276</name>
</gene>
<accession>A0A4S3JGE3</accession>
<evidence type="ECO:0000313" key="2">
    <source>
        <dbReference type="Proteomes" id="UP000308092"/>
    </source>
</evidence>
<protein>
    <submittedName>
        <fullName evidence="1">Uncharacterized protein</fullName>
    </submittedName>
</protein>
<sequence length="91" mass="10581">MVGASGIDASELQPSPRCLFRQQLELQWFENKKLVKRQEGERLFELFLDLLYVVILANFAEALAKEISGAYLIKYIIYELSNHSISTFLRR</sequence>